<keyword evidence="5" id="KW-0067">ATP-binding</keyword>
<dbReference type="PROSITE" id="PS00211">
    <property type="entry name" value="ABC_TRANSPORTER_1"/>
    <property type="match status" value="1"/>
</dbReference>
<dbReference type="InterPro" id="IPR011527">
    <property type="entry name" value="ABC1_TM_dom"/>
</dbReference>
<evidence type="ECO:0000256" key="2">
    <source>
        <dbReference type="ARBA" id="ARBA00022448"/>
    </source>
</evidence>
<dbReference type="PROSITE" id="PS50929">
    <property type="entry name" value="ABC_TM1F"/>
    <property type="match status" value="1"/>
</dbReference>
<dbReference type="Pfam" id="PF06472">
    <property type="entry name" value="ABC_membrane_2"/>
    <property type="match status" value="1"/>
</dbReference>
<dbReference type="SMART" id="SM00382">
    <property type="entry name" value="AAA"/>
    <property type="match status" value="1"/>
</dbReference>
<evidence type="ECO:0000256" key="10">
    <source>
        <dbReference type="SAM" id="SignalP"/>
    </source>
</evidence>
<evidence type="ECO:0000256" key="8">
    <source>
        <dbReference type="SAM" id="MobiDB-lite"/>
    </source>
</evidence>
<sequence length="996" mass="113417">MHRRSKVVALCWCLLQVLLALHRHRHSLLQLLQAFFHHHRVSIFFKYHRPTSPNSVDISFADAAKVRGISIRFLAYSSPTELGYNGKGKHETLPTPRSEGDILSSPHPKVFTFNDLKYATRNFRPDSLIGEGRFGNVYKGWIDEKFLGAARPRCGIMMVVKKLKPEGFQGHKEWLLTTRFLPSPCHPKHNEQTTFSSIVRLNFNLGFRRLHSFSQAPPIMPSSEENPLRRKRNPTKRFFSFASAPLHPDPDKVQKQQQVEEESDGAVAQGKSPNLKTLFRRFCKVAAPYWTSDDKFQARLRLAGVFALTLATTGISVGFNFLGRDFFNALSIINWLFFFVLRDYARDTLSLRWRSWMTSYYVDRYLKDQIFYKIQSQSIIDNPDQRIVDDLSSFTGTSVSLSLKLFNSAVDLITFSNILYGIYPPLFFVLLVYSIGGTIISFFLGKGLVILNFLQEKKEADFRYGLVRIRENAESIAFYGGEESEKQLLLQCFRSAFENLTNLLISSRNLEFFTDSYRYVIRVLPAAVVAPKYFSGKIEFGVISQSVSAFNHILGDLSFIVNQFQAISAFSAVINRLGTRRLLILVLRDSTTDPPPFLTIRFEISPVVPNRIPTKSLLSQKPKCCPEDWEISYKLIDPDNHYEKMFALESRYTLLSVIFVCSICGEFDDILDRSSSKPLSDALEDIHIAYKDFRSSSILESNGSTLPEKYETLLEIENLTLKTPSESTLIRDLSLMIKNKVNLLVMGPSGSGKTSLLRAMAGLWKTGTGKITYYVNDREDPKQSICSDVNYYHDTSSEHGKLIGKKSRIFFLPQRPYMVLGTLRQQLLYPTWADGTVPISDNIKPIGDAEMVIKRFCNKLPFLPISDNMKDKPLKPTTDELIKVLEDVHLDYLLARFALDSTREWSSVLSLGEQQRLAFARLLLSKPKLVLLDESTSALDEANEVHLYQKIGAAGITYISVGHRSTLCNYHNLILRISTSDANIEQPNWCIEPTKT</sequence>
<feature type="chain" id="PRO_5042885394" evidence="10">
    <location>
        <begin position="21"/>
        <end position="996"/>
    </location>
</feature>
<accession>A0AAN9E092</accession>
<dbReference type="InterPro" id="IPR036640">
    <property type="entry name" value="ABC1_TM_sf"/>
</dbReference>
<dbReference type="SUPFAM" id="SSF90123">
    <property type="entry name" value="ABC transporter transmembrane region"/>
    <property type="match status" value="1"/>
</dbReference>
<feature type="transmembrane region" description="Helical" evidence="9">
    <location>
        <begin position="426"/>
        <end position="454"/>
    </location>
</feature>
<comment type="caution">
    <text evidence="13">The sequence shown here is derived from an EMBL/GenBank/DDBJ whole genome shotgun (WGS) entry which is preliminary data.</text>
</comment>
<keyword evidence="3 9" id="KW-0812">Transmembrane</keyword>
<dbReference type="InterPro" id="IPR050835">
    <property type="entry name" value="ABC_transporter_sub-D"/>
</dbReference>
<evidence type="ECO:0000256" key="7">
    <source>
        <dbReference type="ARBA" id="ARBA00023136"/>
    </source>
</evidence>
<comment type="similarity">
    <text evidence="1">Belongs to the ABC transporter superfamily. ABCD family. Peroxisomal fatty acyl CoA transporter (TC 3.A.1.203) subfamily.</text>
</comment>
<keyword evidence="2" id="KW-0813">Transport</keyword>
<organism evidence="13 14">
    <name type="scientific">Crotalaria pallida</name>
    <name type="common">Smooth rattlebox</name>
    <name type="synonym">Crotalaria striata</name>
    <dbReference type="NCBI Taxonomy" id="3830"/>
    <lineage>
        <taxon>Eukaryota</taxon>
        <taxon>Viridiplantae</taxon>
        <taxon>Streptophyta</taxon>
        <taxon>Embryophyta</taxon>
        <taxon>Tracheophyta</taxon>
        <taxon>Spermatophyta</taxon>
        <taxon>Magnoliopsida</taxon>
        <taxon>eudicotyledons</taxon>
        <taxon>Gunneridae</taxon>
        <taxon>Pentapetalae</taxon>
        <taxon>rosids</taxon>
        <taxon>fabids</taxon>
        <taxon>Fabales</taxon>
        <taxon>Fabaceae</taxon>
        <taxon>Papilionoideae</taxon>
        <taxon>50 kb inversion clade</taxon>
        <taxon>genistoids sensu lato</taxon>
        <taxon>core genistoids</taxon>
        <taxon>Crotalarieae</taxon>
        <taxon>Crotalaria</taxon>
    </lineage>
</organism>
<dbReference type="GO" id="GO:0005524">
    <property type="term" value="F:ATP binding"/>
    <property type="evidence" value="ECO:0007669"/>
    <property type="project" value="UniProtKB-KW"/>
</dbReference>
<dbReference type="Gene3D" id="1.20.1560.10">
    <property type="entry name" value="ABC transporter type 1, transmembrane domain"/>
    <property type="match status" value="1"/>
</dbReference>
<dbReference type="InterPro" id="IPR027417">
    <property type="entry name" value="P-loop_NTPase"/>
</dbReference>
<evidence type="ECO:0000256" key="6">
    <source>
        <dbReference type="ARBA" id="ARBA00022989"/>
    </source>
</evidence>
<evidence type="ECO:0000256" key="3">
    <source>
        <dbReference type="ARBA" id="ARBA00022692"/>
    </source>
</evidence>
<dbReference type="SUPFAM" id="SSF52540">
    <property type="entry name" value="P-loop containing nucleoside triphosphate hydrolases"/>
    <property type="match status" value="1"/>
</dbReference>
<dbReference type="EMBL" id="JAYWIO010000008">
    <property type="protein sequence ID" value="KAK7243681.1"/>
    <property type="molecule type" value="Genomic_DNA"/>
</dbReference>
<evidence type="ECO:0000256" key="4">
    <source>
        <dbReference type="ARBA" id="ARBA00022741"/>
    </source>
</evidence>
<evidence type="ECO:0000259" key="12">
    <source>
        <dbReference type="PROSITE" id="PS50929"/>
    </source>
</evidence>
<keyword evidence="6 9" id="KW-1133">Transmembrane helix</keyword>
<dbReference type="InterPro" id="IPR003593">
    <property type="entry name" value="AAA+_ATPase"/>
</dbReference>
<feature type="signal peptide" evidence="10">
    <location>
        <begin position="1"/>
        <end position="20"/>
    </location>
</feature>
<dbReference type="InterPro" id="IPR003439">
    <property type="entry name" value="ABC_transporter-like_ATP-bd"/>
</dbReference>
<feature type="region of interest" description="Disordered" evidence="8">
    <location>
        <begin position="241"/>
        <end position="270"/>
    </location>
</feature>
<dbReference type="SUPFAM" id="SSF56112">
    <property type="entry name" value="Protein kinase-like (PK-like)"/>
    <property type="match status" value="1"/>
</dbReference>
<evidence type="ECO:0000256" key="5">
    <source>
        <dbReference type="ARBA" id="ARBA00022840"/>
    </source>
</evidence>
<dbReference type="GO" id="GO:0140359">
    <property type="term" value="F:ABC-type transporter activity"/>
    <property type="evidence" value="ECO:0007669"/>
    <property type="project" value="InterPro"/>
</dbReference>
<keyword evidence="10" id="KW-0732">Signal</keyword>
<dbReference type="InterPro" id="IPR017871">
    <property type="entry name" value="ABC_transporter-like_CS"/>
</dbReference>
<dbReference type="InterPro" id="IPR011009">
    <property type="entry name" value="Kinase-like_dom_sf"/>
</dbReference>
<feature type="domain" description="ABC transmembrane type-1" evidence="12">
    <location>
        <begin position="353"/>
        <end position="569"/>
    </location>
</feature>
<dbReference type="Proteomes" id="UP001372338">
    <property type="component" value="Unassembled WGS sequence"/>
</dbReference>
<dbReference type="GO" id="GO:0016887">
    <property type="term" value="F:ATP hydrolysis activity"/>
    <property type="evidence" value="ECO:0007669"/>
    <property type="project" value="InterPro"/>
</dbReference>
<feature type="transmembrane region" description="Helical" evidence="9">
    <location>
        <begin position="300"/>
        <end position="319"/>
    </location>
</feature>
<keyword evidence="4" id="KW-0547">Nucleotide-binding</keyword>
<dbReference type="PROSITE" id="PS50893">
    <property type="entry name" value="ABC_TRANSPORTER_2"/>
    <property type="match status" value="1"/>
</dbReference>
<proteinExistence type="inferred from homology"/>
<gene>
    <name evidence="13" type="ORF">RIF29_38491</name>
</gene>
<evidence type="ECO:0000256" key="1">
    <source>
        <dbReference type="ARBA" id="ARBA00008575"/>
    </source>
</evidence>
<evidence type="ECO:0000256" key="9">
    <source>
        <dbReference type="SAM" id="Phobius"/>
    </source>
</evidence>
<protein>
    <submittedName>
        <fullName evidence="13">Uncharacterized protein</fullName>
    </submittedName>
</protein>
<dbReference type="AlphaFoldDB" id="A0AAN9E092"/>
<dbReference type="CDD" id="cd03223">
    <property type="entry name" value="ABCD_peroxisomal_ALDP"/>
    <property type="match status" value="1"/>
</dbReference>
<dbReference type="GO" id="GO:0016020">
    <property type="term" value="C:membrane"/>
    <property type="evidence" value="ECO:0007669"/>
    <property type="project" value="InterPro"/>
</dbReference>
<evidence type="ECO:0000259" key="11">
    <source>
        <dbReference type="PROSITE" id="PS50893"/>
    </source>
</evidence>
<dbReference type="Gene3D" id="3.40.50.300">
    <property type="entry name" value="P-loop containing nucleotide triphosphate hydrolases"/>
    <property type="match status" value="1"/>
</dbReference>
<evidence type="ECO:0000313" key="14">
    <source>
        <dbReference type="Proteomes" id="UP001372338"/>
    </source>
</evidence>
<dbReference type="Gene3D" id="3.30.200.20">
    <property type="entry name" value="Phosphorylase Kinase, domain 1"/>
    <property type="match status" value="1"/>
</dbReference>
<feature type="transmembrane region" description="Helical" evidence="9">
    <location>
        <begin position="326"/>
        <end position="345"/>
    </location>
</feature>
<name>A0AAN9E092_CROPI</name>
<dbReference type="PANTHER" id="PTHR11384">
    <property type="entry name" value="ATP-BINDING CASSETTE, SUB-FAMILY D MEMBER"/>
    <property type="match status" value="1"/>
</dbReference>
<feature type="domain" description="ABC transporter" evidence="11">
    <location>
        <begin position="714"/>
        <end position="996"/>
    </location>
</feature>
<dbReference type="Pfam" id="PF00005">
    <property type="entry name" value="ABC_tran"/>
    <property type="match status" value="1"/>
</dbReference>
<keyword evidence="7 9" id="KW-0472">Membrane</keyword>
<dbReference type="PANTHER" id="PTHR11384:SF59">
    <property type="entry name" value="LYSOSOMAL COBALAMIN TRANSPORTER ABCD4"/>
    <property type="match status" value="1"/>
</dbReference>
<reference evidence="13 14" key="1">
    <citation type="submission" date="2024-01" db="EMBL/GenBank/DDBJ databases">
        <title>The genomes of 5 underutilized Papilionoideae crops provide insights into root nodulation and disease resistanc.</title>
        <authorList>
            <person name="Yuan L."/>
        </authorList>
    </citation>
    <scope>NUCLEOTIDE SEQUENCE [LARGE SCALE GENOMIC DNA]</scope>
    <source>
        <strain evidence="13">ZHUSHIDOU_FW_LH</strain>
        <tissue evidence="13">Leaf</tissue>
    </source>
</reference>
<keyword evidence="14" id="KW-1185">Reference proteome</keyword>
<evidence type="ECO:0000313" key="13">
    <source>
        <dbReference type="EMBL" id="KAK7243681.1"/>
    </source>
</evidence>